<protein>
    <recommendedName>
        <fullName evidence="3">DUF4939 domain-containing protein</fullName>
    </recommendedName>
</protein>
<dbReference type="AlphaFoldDB" id="A0A1A7XND4"/>
<feature type="compositionally biased region" description="Pro residues" evidence="1">
    <location>
        <begin position="71"/>
        <end position="82"/>
    </location>
</feature>
<dbReference type="EMBL" id="HADW01017959">
    <property type="protein sequence ID" value="SBP19359.1"/>
    <property type="molecule type" value="Transcribed_RNA"/>
</dbReference>
<feature type="region of interest" description="Disordered" evidence="1">
    <location>
        <begin position="1"/>
        <end position="24"/>
    </location>
</feature>
<reference evidence="2" key="1">
    <citation type="submission" date="2016-05" db="EMBL/GenBank/DDBJ databases">
        <authorList>
            <person name="Lavstsen T."/>
            <person name="Jespersen J.S."/>
        </authorList>
    </citation>
    <scope>NUCLEOTIDE SEQUENCE</scope>
    <source>
        <tissue evidence="2">Brain</tissue>
    </source>
</reference>
<feature type="non-terminal residue" evidence="2">
    <location>
        <position position="174"/>
    </location>
</feature>
<reference evidence="2" key="2">
    <citation type="submission" date="2016-06" db="EMBL/GenBank/DDBJ databases">
        <title>The genome of a short-lived fish provides insights into sex chromosome evolution and the genetic control of aging.</title>
        <authorList>
            <person name="Reichwald K."/>
            <person name="Felder M."/>
            <person name="Petzold A."/>
            <person name="Koch P."/>
            <person name="Groth M."/>
            <person name="Platzer M."/>
        </authorList>
    </citation>
    <scope>NUCLEOTIDE SEQUENCE</scope>
    <source>
        <tissue evidence="2">Brain</tissue>
    </source>
</reference>
<evidence type="ECO:0000256" key="1">
    <source>
        <dbReference type="SAM" id="MobiDB-lite"/>
    </source>
</evidence>
<accession>A0A1A7XND4</accession>
<name>A0A1A7XND4_9TELE</name>
<sequence length="174" mass="18972">MSWVSHPAANMTESSSQPSDPNADSVPLAFAEVLARHDSTLQTILEQLASTNQRLFHLDAMFRQSHHGNPAPEPSTPLPAVSPGPEMASTPGPTTGCFRVADAPPVDTFSGEVEHCRGFLMQCKLAFQRSPDSFPTDGSKISYIVGLLRGKALRWAEARSRRPEFLHGPLLHFL</sequence>
<gene>
    <name evidence="2" type="primary">Nfu_g_1_025674</name>
</gene>
<evidence type="ECO:0000313" key="2">
    <source>
        <dbReference type="EMBL" id="SBP19359.1"/>
    </source>
</evidence>
<proteinExistence type="predicted"/>
<evidence type="ECO:0008006" key="3">
    <source>
        <dbReference type="Google" id="ProtNLM"/>
    </source>
</evidence>
<organism evidence="2">
    <name type="scientific">Iconisemion striatum</name>
    <dbReference type="NCBI Taxonomy" id="60296"/>
    <lineage>
        <taxon>Eukaryota</taxon>
        <taxon>Metazoa</taxon>
        <taxon>Chordata</taxon>
        <taxon>Craniata</taxon>
        <taxon>Vertebrata</taxon>
        <taxon>Euteleostomi</taxon>
        <taxon>Actinopterygii</taxon>
        <taxon>Neopterygii</taxon>
        <taxon>Teleostei</taxon>
        <taxon>Neoteleostei</taxon>
        <taxon>Acanthomorphata</taxon>
        <taxon>Ovalentaria</taxon>
        <taxon>Atherinomorphae</taxon>
        <taxon>Cyprinodontiformes</taxon>
        <taxon>Nothobranchiidae</taxon>
        <taxon>Iconisemion</taxon>
    </lineage>
</organism>
<feature type="compositionally biased region" description="Polar residues" evidence="1">
    <location>
        <begin position="11"/>
        <end position="22"/>
    </location>
</feature>
<feature type="region of interest" description="Disordered" evidence="1">
    <location>
        <begin position="64"/>
        <end position="93"/>
    </location>
</feature>